<evidence type="ECO:0008006" key="4">
    <source>
        <dbReference type="Google" id="ProtNLM"/>
    </source>
</evidence>
<dbReference type="OrthoDB" id="10584173at2759"/>
<organism evidence="2 3">
    <name type="scientific">Meloidogyne graminicola</name>
    <dbReference type="NCBI Taxonomy" id="189291"/>
    <lineage>
        <taxon>Eukaryota</taxon>
        <taxon>Metazoa</taxon>
        <taxon>Ecdysozoa</taxon>
        <taxon>Nematoda</taxon>
        <taxon>Chromadorea</taxon>
        <taxon>Rhabditida</taxon>
        <taxon>Tylenchina</taxon>
        <taxon>Tylenchomorpha</taxon>
        <taxon>Tylenchoidea</taxon>
        <taxon>Meloidogynidae</taxon>
        <taxon>Meloidogyninae</taxon>
        <taxon>Meloidogyne</taxon>
    </lineage>
</organism>
<sequence>MLITINKIDILKSSLDKIINNFLFIIKLSLYFYKNSTSLKEFIYLFNIFFGHNNNIFKLKIMLINYKKYLILIILIIQFNIFLITSINVKDENNKELIIRKQRDMIIKEIKEENNDCIIRVTKVIEYPGKCVKINSGTTACQNDLFLDPLNKGC</sequence>
<proteinExistence type="predicted"/>
<keyword evidence="1" id="KW-0472">Membrane</keyword>
<name>A0A8S9ZY25_9BILA</name>
<accession>A0A8S9ZY25</accession>
<evidence type="ECO:0000313" key="2">
    <source>
        <dbReference type="EMBL" id="KAF7637822.1"/>
    </source>
</evidence>
<comment type="caution">
    <text evidence="2">The sequence shown here is derived from an EMBL/GenBank/DDBJ whole genome shotgun (WGS) entry which is preliminary data.</text>
</comment>
<keyword evidence="1" id="KW-0812">Transmembrane</keyword>
<dbReference type="Proteomes" id="UP000605970">
    <property type="component" value="Unassembled WGS sequence"/>
</dbReference>
<evidence type="ECO:0000256" key="1">
    <source>
        <dbReference type="SAM" id="Phobius"/>
    </source>
</evidence>
<gene>
    <name evidence="2" type="ORF">Mgra_00002796</name>
</gene>
<reference evidence="2" key="1">
    <citation type="journal article" date="2020" name="Ecol. Evol.">
        <title>Genome structure and content of the rice root-knot nematode (Meloidogyne graminicola).</title>
        <authorList>
            <person name="Phan N.T."/>
            <person name="Danchin E.G.J."/>
            <person name="Klopp C."/>
            <person name="Perfus-Barbeoch L."/>
            <person name="Kozlowski D.K."/>
            <person name="Koutsovoulos G.D."/>
            <person name="Lopez-Roques C."/>
            <person name="Bouchez O."/>
            <person name="Zahm M."/>
            <person name="Besnard G."/>
            <person name="Bellafiore S."/>
        </authorList>
    </citation>
    <scope>NUCLEOTIDE SEQUENCE</scope>
    <source>
        <strain evidence="2">VN-18</strain>
    </source>
</reference>
<keyword evidence="3" id="KW-1185">Reference proteome</keyword>
<dbReference type="AlphaFoldDB" id="A0A8S9ZY25"/>
<evidence type="ECO:0000313" key="3">
    <source>
        <dbReference type="Proteomes" id="UP000605970"/>
    </source>
</evidence>
<feature type="transmembrane region" description="Helical" evidence="1">
    <location>
        <begin position="69"/>
        <end position="89"/>
    </location>
</feature>
<protein>
    <recommendedName>
        <fullName evidence="4">Transmembrane protein</fullName>
    </recommendedName>
</protein>
<keyword evidence="1" id="KW-1133">Transmembrane helix</keyword>
<dbReference type="EMBL" id="JABEBT010000017">
    <property type="protein sequence ID" value="KAF7637822.1"/>
    <property type="molecule type" value="Genomic_DNA"/>
</dbReference>